<evidence type="ECO:0000313" key="2">
    <source>
        <dbReference type="Proteomes" id="UP000584587"/>
    </source>
</evidence>
<sequence length="167" mass="19403">MLNKEQLQTIIKLQAELDLKIVQTKMIEESQDVLTAKFLALLVEIGEFANEQRCFKYWSSKPASSKAVLLEEYIDGLHFIISIANNLKLNLSDLKIVEQKYDNLNLAFLDLFSETLALAKEKNLSIINQWFNIYYTIAKLCDFSGDDIFNGYLDKNKINHLRQEQNY</sequence>
<evidence type="ECO:0000313" key="1">
    <source>
        <dbReference type="EMBL" id="NKE38732.1"/>
    </source>
</evidence>
<dbReference type="CDD" id="cd11527">
    <property type="entry name" value="NTP-PPase_dUTPase"/>
    <property type="match status" value="1"/>
</dbReference>
<accession>A0A846TX09</accession>
<proteinExistence type="predicted"/>
<reference evidence="1 2" key="1">
    <citation type="submission" date="2020-04" db="EMBL/GenBank/DDBJ databases">
        <title>Complete genome sequence of Spiroplasma platyhelix ATCC 51748, an insect isolate.</title>
        <authorList>
            <person name="Green E.A."/>
            <person name="Klassen J.L."/>
        </authorList>
    </citation>
    <scope>NUCLEOTIDE SEQUENCE [LARGE SCALE GENOMIC DNA]</scope>
    <source>
        <strain evidence="1 2">PALS-1</strain>
    </source>
</reference>
<keyword evidence="2" id="KW-1185">Reference proteome</keyword>
<organism evidence="1 2">
    <name type="scientific">Spiroplasma platyhelix PALS-1</name>
    <dbReference type="NCBI Taxonomy" id="1276218"/>
    <lineage>
        <taxon>Bacteria</taxon>
        <taxon>Bacillati</taxon>
        <taxon>Mycoplasmatota</taxon>
        <taxon>Mollicutes</taxon>
        <taxon>Entomoplasmatales</taxon>
        <taxon>Spiroplasmataceae</taxon>
        <taxon>Spiroplasma</taxon>
    </lineage>
</organism>
<dbReference type="Pfam" id="PF08761">
    <property type="entry name" value="dUTPase_2"/>
    <property type="match status" value="1"/>
</dbReference>
<dbReference type="Gene3D" id="1.10.4010.10">
    <property type="entry name" value="Type II deoxyuridine triphosphatase"/>
    <property type="match status" value="1"/>
</dbReference>
<dbReference type="EMBL" id="JAAVVK010000002">
    <property type="protein sequence ID" value="NKE38732.1"/>
    <property type="molecule type" value="Genomic_DNA"/>
</dbReference>
<protein>
    <submittedName>
        <fullName evidence="1">dUTPase</fullName>
    </submittedName>
</protein>
<dbReference type="PIRSF" id="PIRSF030140">
    <property type="entry name" value="UCP030140"/>
    <property type="match status" value="1"/>
</dbReference>
<dbReference type="InterPro" id="IPR014871">
    <property type="entry name" value="dUTPase/dCTP_pyrophosphatase"/>
</dbReference>
<dbReference type="InterPro" id="IPR016947">
    <property type="entry name" value="UCP030140"/>
</dbReference>
<name>A0A846TX09_9MOLU</name>
<dbReference type="SUPFAM" id="SSF101386">
    <property type="entry name" value="all-alpha NTP pyrophosphatases"/>
    <property type="match status" value="1"/>
</dbReference>
<gene>
    <name evidence="1" type="ORF">HER12_03110</name>
</gene>
<dbReference type="AlphaFoldDB" id="A0A846TX09"/>
<dbReference type="RefSeq" id="WP_168105203.1">
    <property type="nucleotide sequence ID" value="NZ_CP051215.1"/>
</dbReference>
<comment type="caution">
    <text evidence="1">The sequence shown here is derived from an EMBL/GenBank/DDBJ whole genome shotgun (WGS) entry which is preliminary data.</text>
</comment>
<dbReference type="Proteomes" id="UP000584587">
    <property type="component" value="Unassembled WGS sequence"/>
</dbReference>